<keyword evidence="3" id="KW-0460">Magnesium</keyword>
<dbReference type="Gene3D" id="1.10.4080.10">
    <property type="entry name" value="ADP-ribosylation/Crystallin J1"/>
    <property type="match status" value="1"/>
</dbReference>
<dbReference type="RefSeq" id="WP_102243142.1">
    <property type="nucleotide sequence ID" value="NZ_CP025704.1"/>
</dbReference>
<keyword evidence="3" id="KW-0479">Metal-binding</keyword>
<evidence type="ECO:0000256" key="3">
    <source>
        <dbReference type="PIRSR" id="PIRSR605502-1"/>
    </source>
</evidence>
<dbReference type="InterPro" id="IPR036705">
    <property type="entry name" value="Ribosyl_crysJ1_sf"/>
</dbReference>
<accession>A0A2K9NQQ6</accession>
<dbReference type="GO" id="GO:0046872">
    <property type="term" value="F:metal ion binding"/>
    <property type="evidence" value="ECO:0007669"/>
    <property type="project" value="UniProtKB-KW"/>
</dbReference>
<keyword evidence="2 4" id="KW-0378">Hydrolase</keyword>
<dbReference type="GO" id="GO:0016787">
    <property type="term" value="F:hydrolase activity"/>
    <property type="evidence" value="ECO:0007669"/>
    <property type="project" value="UniProtKB-KW"/>
</dbReference>
<sequence length="286" mass="31471">MTTLQSRFLGSLLGLAVGDALGAPVEFKARGSFPPVEDMQAGGPFNLKKGQWTDDTSLALCLGTSLVEKNGFDPYDQIERYIRWFREGYMSCTGHCFDIGNTTKAALLRYEENKDIYAGSVDDPATNGSLMRLAPVPLFYFKNLEDTIKYAGLSSKVTHAPLNCIKACEDLSLYIHRALKGETKEGIFKDAFFDFSKSYEEVSGKGDALLCLEGAMWCFYHSESFGEGVKLAVNLGDDTDTTAAVFGQLAGAYYGVEAIPQNFLEDLWDKKLIEELALKLFNSGAL</sequence>
<feature type="binding site" evidence="3">
    <location>
        <position position="53"/>
    </location>
    <ligand>
        <name>Mg(2+)</name>
        <dbReference type="ChEBI" id="CHEBI:18420"/>
        <label>1</label>
    </ligand>
</feature>
<feature type="binding site" evidence="3">
    <location>
        <position position="55"/>
    </location>
    <ligand>
        <name>Mg(2+)</name>
        <dbReference type="ChEBI" id="CHEBI:18420"/>
        <label>1</label>
    </ligand>
</feature>
<dbReference type="Pfam" id="PF03747">
    <property type="entry name" value="ADP_ribosyl_GH"/>
    <property type="match status" value="1"/>
</dbReference>
<gene>
    <name evidence="4" type="ORF">C0V70_06945</name>
</gene>
<dbReference type="EMBL" id="CP025704">
    <property type="protein sequence ID" value="AUN97849.1"/>
    <property type="molecule type" value="Genomic_DNA"/>
</dbReference>
<protein>
    <submittedName>
        <fullName evidence="4">ADP-ribosylglycohydrolase</fullName>
    </submittedName>
</protein>
<keyword evidence="5" id="KW-1185">Reference proteome</keyword>
<dbReference type="Proteomes" id="UP000235584">
    <property type="component" value="Chromosome"/>
</dbReference>
<evidence type="ECO:0000313" key="5">
    <source>
        <dbReference type="Proteomes" id="UP000235584"/>
    </source>
</evidence>
<reference evidence="4 5" key="1">
    <citation type="submission" date="2018-01" db="EMBL/GenBank/DDBJ databases">
        <title>Complete genome sequence of Bacteriovorax stolpii DSM12778.</title>
        <authorList>
            <person name="Tang B."/>
            <person name="Chang J."/>
        </authorList>
    </citation>
    <scope>NUCLEOTIDE SEQUENCE [LARGE SCALE GENOMIC DNA]</scope>
    <source>
        <strain evidence="4 5">DSM 12778</strain>
    </source>
</reference>
<dbReference type="KEGG" id="bsto:C0V70_06945"/>
<comment type="cofactor">
    <cofactor evidence="3">
        <name>Mg(2+)</name>
        <dbReference type="ChEBI" id="CHEBI:18420"/>
    </cofactor>
    <text evidence="3">Binds 2 magnesium ions per subunit.</text>
</comment>
<comment type="similarity">
    <text evidence="1">Belongs to the ADP-ribosylglycohydrolase family.</text>
</comment>
<dbReference type="PANTHER" id="PTHR16222">
    <property type="entry name" value="ADP-RIBOSYLGLYCOHYDROLASE"/>
    <property type="match status" value="1"/>
</dbReference>
<evidence type="ECO:0000256" key="1">
    <source>
        <dbReference type="ARBA" id="ARBA00010702"/>
    </source>
</evidence>
<dbReference type="PANTHER" id="PTHR16222:SF24">
    <property type="entry name" value="ADP-RIBOSYLHYDROLASE ARH3"/>
    <property type="match status" value="1"/>
</dbReference>
<dbReference type="InterPro" id="IPR005502">
    <property type="entry name" value="Ribosyl_crysJ1"/>
</dbReference>
<proteinExistence type="inferred from homology"/>
<dbReference type="SUPFAM" id="SSF101478">
    <property type="entry name" value="ADP-ribosylglycohydrolase"/>
    <property type="match status" value="1"/>
</dbReference>
<feature type="binding site" evidence="3">
    <location>
        <position position="54"/>
    </location>
    <ligand>
        <name>Mg(2+)</name>
        <dbReference type="ChEBI" id="CHEBI:18420"/>
        <label>1</label>
    </ligand>
</feature>
<evidence type="ECO:0000313" key="4">
    <source>
        <dbReference type="EMBL" id="AUN97849.1"/>
    </source>
</evidence>
<evidence type="ECO:0000256" key="2">
    <source>
        <dbReference type="ARBA" id="ARBA00022801"/>
    </source>
</evidence>
<organism evidence="4 5">
    <name type="scientific">Bacteriovorax stolpii</name>
    <name type="common">Bdellovibrio stolpii</name>
    <dbReference type="NCBI Taxonomy" id="960"/>
    <lineage>
        <taxon>Bacteria</taxon>
        <taxon>Pseudomonadati</taxon>
        <taxon>Bdellovibrionota</taxon>
        <taxon>Bacteriovoracia</taxon>
        <taxon>Bacteriovoracales</taxon>
        <taxon>Bacteriovoracaceae</taxon>
        <taxon>Bacteriovorax</taxon>
    </lineage>
</organism>
<feature type="binding site" evidence="3">
    <location>
        <position position="238"/>
    </location>
    <ligand>
        <name>Mg(2+)</name>
        <dbReference type="ChEBI" id="CHEBI:18420"/>
        <label>1</label>
    </ligand>
</feature>
<dbReference type="InterPro" id="IPR050792">
    <property type="entry name" value="ADP-ribosylglycohydrolase"/>
</dbReference>
<feature type="binding site" evidence="3">
    <location>
        <position position="240"/>
    </location>
    <ligand>
        <name>Mg(2+)</name>
        <dbReference type="ChEBI" id="CHEBI:18420"/>
        <label>1</label>
    </ligand>
</feature>
<dbReference type="AlphaFoldDB" id="A0A2K9NQQ6"/>
<feature type="binding site" evidence="3">
    <location>
        <position position="241"/>
    </location>
    <ligand>
        <name>Mg(2+)</name>
        <dbReference type="ChEBI" id="CHEBI:18420"/>
        <label>1</label>
    </ligand>
</feature>
<name>A0A2K9NQQ6_BACTC</name>